<name>A0ABV1FPV9_9BACT</name>
<reference evidence="3 4" key="1">
    <citation type="submission" date="2024-04" db="EMBL/GenBank/DDBJ databases">
        <title>Human intestinal bacterial collection.</title>
        <authorList>
            <person name="Pauvert C."/>
            <person name="Hitch T.C.A."/>
            <person name="Clavel T."/>
        </authorList>
    </citation>
    <scope>NUCLEOTIDE SEQUENCE [LARGE SCALE GENOMIC DNA]</scope>
    <source>
        <strain evidence="3 4">CLA-AA-H145</strain>
    </source>
</reference>
<evidence type="ECO:0000313" key="4">
    <source>
        <dbReference type="Proteomes" id="UP001487296"/>
    </source>
</evidence>
<keyword evidence="2" id="KW-0472">Membrane</keyword>
<gene>
    <name evidence="3" type="ORF">AAAT34_05225</name>
</gene>
<dbReference type="EMBL" id="JBBNFP010000014">
    <property type="protein sequence ID" value="MEQ2486458.1"/>
    <property type="molecule type" value="Genomic_DNA"/>
</dbReference>
<feature type="transmembrane region" description="Helical" evidence="2">
    <location>
        <begin position="321"/>
        <end position="340"/>
    </location>
</feature>
<sequence>MNDKKLKKDKSVKAHDAATHLSTSHHGRSASSAPVAQSGLSPLTRTVIGWVLPVLGLVAIAVALLAYDSDFLFRVQELNLFLYTPLFFEQQMVVSGGFLTWLGTYLTQYFYHPWLGVALLSLWWMLLMWFTKRAFRLPAYASALLLVPVVMLLITVVDMGYWIFYLKLRGHVFAATIGTTVAVGLVWLYRVLSGRFQLRNLFMLLSTVVAYPLLGYYGLMATGLMALLAWRMGNGLRDQLLSKVVATIVAVVAIIFVPLVCYRYVYCQTPESGIYTTALPIYTFYGEHNSYYLPFELLTLVLALFALAYGSWRKTVRRSYVVLGNIAVLAILVVGAWMGWYKDNNFRRELIMTHAVEDLDWDKVLQTYQTLGENEEPTRMMWMLKNLALFRQGTAGDNMYHYKNGSAAPDAPFQVRLSQTGAKLIYYHYGKLNFCYRWCLEDGVEYGWCVDYLKYMLKCSILNGEMKVAKKYIDLLKSTKYYKDYAEHYEPYLTNRSLVKNDVEMKPILHFLSGPDELTSDNSLVELYLINNFSNDNSNDPVYQEACLQAALQSKQIPVFWTQFSKYANLHNGQRMPIHYQEAAYLYGHLENKIDISHMPFDEEVKKNYDDFMAAAQEMGEMTEEQMKPLLYPRFGGTFYYEYFLIRGLKSY</sequence>
<feature type="transmembrane region" description="Helical" evidence="2">
    <location>
        <begin position="47"/>
        <end position="68"/>
    </location>
</feature>
<protein>
    <submittedName>
        <fullName evidence="3">DUF6057 family protein</fullName>
    </submittedName>
</protein>
<proteinExistence type="predicted"/>
<evidence type="ECO:0000256" key="2">
    <source>
        <dbReference type="SAM" id="Phobius"/>
    </source>
</evidence>
<feature type="region of interest" description="Disordered" evidence="1">
    <location>
        <begin position="1"/>
        <end position="34"/>
    </location>
</feature>
<comment type="caution">
    <text evidence="3">The sequence shown here is derived from an EMBL/GenBank/DDBJ whole genome shotgun (WGS) entry which is preliminary data.</text>
</comment>
<evidence type="ECO:0000313" key="3">
    <source>
        <dbReference type="EMBL" id="MEQ2486458.1"/>
    </source>
</evidence>
<accession>A0ABV1FPV9</accession>
<keyword evidence="2" id="KW-0812">Transmembrane</keyword>
<feature type="transmembrane region" description="Helical" evidence="2">
    <location>
        <begin position="240"/>
        <end position="262"/>
    </location>
</feature>
<feature type="transmembrane region" description="Helical" evidence="2">
    <location>
        <begin position="201"/>
        <end position="228"/>
    </location>
</feature>
<feature type="transmembrane region" description="Helical" evidence="2">
    <location>
        <begin position="109"/>
        <end position="131"/>
    </location>
</feature>
<organism evidence="3 4">
    <name type="scientific">Hallella faecis</name>
    <dbReference type="NCBI Taxonomy" id="2841596"/>
    <lineage>
        <taxon>Bacteria</taxon>
        <taxon>Pseudomonadati</taxon>
        <taxon>Bacteroidota</taxon>
        <taxon>Bacteroidia</taxon>
        <taxon>Bacteroidales</taxon>
        <taxon>Prevotellaceae</taxon>
        <taxon>Hallella</taxon>
    </lineage>
</organism>
<feature type="transmembrane region" description="Helical" evidence="2">
    <location>
        <begin position="170"/>
        <end position="189"/>
    </location>
</feature>
<feature type="transmembrane region" description="Helical" evidence="2">
    <location>
        <begin position="80"/>
        <end position="103"/>
    </location>
</feature>
<keyword evidence="4" id="KW-1185">Reference proteome</keyword>
<dbReference type="RefSeq" id="WP_215759472.1">
    <property type="nucleotide sequence ID" value="NZ_JAHKBE010000012.1"/>
</dbReference>
<dbReference type="Pfam" id="PF19529">
    <property type="entry name" value="DUF6057"/>
    <property type="match status" value="1"/>
</dbReference>
<keyword evidence="2" id="KW-1133">Transmembrane helix</keyword>
<evidence type="ECO:0000256" key="1">
    <source>
        <dbReference type="SAM" id="MobiDB-lite"/>
    </source>
</evidence>
<dbReference type="Proteomes" id="UP001487296">
    <property type="component" value="Unassembled WGS sequence"/>
</dbReference>
<feature type="transmembrane region" description="Helical" evidence="2">
    <location>
        <begin position="291"/>
        <end position="309"/>
    </location>
</feature>
<feature type="transmembrane region" description="Helical" evidence="2">
    <location>
        <begin position="143"/>
        <end position="164"/>
    </location>
</feature>
<dbReference type="InterPro" id="IPR045692">
    <property type="entry name" value="DUF6057"/>
</dbReference>
<feature type="compositionally biased region" description="Basic and acidic residues" evidence="1">
    <location>
        <begin position="1"/>
        <end position="18"/>
    </location>
</feature>